<evidence type="ECO:0000313" key="3">
    <source>
        <dbReference type="Proteomes" id="UP001486207"/>
    </source>
</evidence>
<reference evidence="2 3" key="1">
    <citation type="submission" date="2024-06" db="EMBL/GenBank/DDBJ databases">
        <title>The Natural Products Discovery Center: Release of the First 8490 Sequenced Strains for Exploring Actinobacteria Biosynthetic Diversity.</title>
        <authorList>
            <person name="Kalkreuter E."/>
            <person name="Kautsar S.A."/>
            <person name="Yang D."/>
            <person name="Bader C.D."/>
            <person name="Teijaro C.N."/>
            <person name="Fluegel L."/>
            <person name="Davis C.M."/>
            <person name="Simpson J.R."/>
            <person name="Lauterbach L."/>
            <person name="Steele A.D."/>
            <person name="Gui C."/>
            <person name="Meng S."/>
            <person name="Li G."/>
            <person name="Viehrig K."/>
            <person name="Ye F."/>
            <person name="Su P."/>
            <person name="Kiefer A.F."/>
            <person name="Nichols A."/>
            <person name="Cepeda A.J."/>
            <person name="Yan W."/>
            <person name="Fan B."/>
            <person name="Jiang Y."/>
            <person name="Adhikari A."/>
            <person name="Zheng C.-J."/>
            <person name="Schuster L."/>
            <person name="Cowan T.M."/>
            <person name="Smanski M.J."/>
            <person name="Chevrette M.G."/>
            <person name="De Carvalho L.P.S."/>
            <person name="Shen B."/>
        </authorList>
    </citation>
    <scope>NUCLEOTIDE SEQUENCE [LARGE SCALE GENOMIC DNA]</scope>
    <source>
        <strain evidence="2 3">NPDC000155</strain>
    </source>
</reference>
<organism evidence="2 3">
    <name type="scientific">Streptomyces lanatus</name>
    <dbReference type="NCBI Taxonomy" id="66900"/>
    <lineage>
        <taxon>Bacteria</taxon>
        <taxon>Bacillati</taxon>
        <taxon>Actinomycetota</taxon>
        <taxon>Actinomycetes</taxon>
        <taxon>Kitasatosporales</taxon>
        <taxon>Streptomycetaceae</taxon>
        <taxon>Streptomyces</taxon>
    </lineage>
</organism>
<dbReference type="InterPro" id="IPR029016">
    <property type="entry name" value="GAF-like_dom_sf"/>
</dbReference>
<dbReference type="Proteomes" id="UP001486207">
    <property type="component" value="Unassembled WGS sequence"/>
</dbReference>
<dbReference type="PANTHER" id="PTHR43102:SF2">
    <property type="entry name" value="GAF DOMAIN-CONTAINING PROTEIN"/>
    <property type="match status" value="1"/>
</dbReference>
<dbReference type="RefSeq" id="WP_229912223.1">
    <property type="nucleotide sequence ID" value="NZ_BNBM01000017.1"/>
</dbReference>
<proteinExistence type="predicted"/>
<keyword evidence="3" id="KW-1185">Reference proteome</keyword>
<gene>
    <name evidence="2" type="ORF">ABT384_31715</name>
</gene>
<evidence type="ECO:0000259" key="1">
    <source>
        <dbReference type="Pfam" id="PF01590"/>
    </source>
</evidence>
<evidence type="ECO:0000313" key="2">
    <source>
        <dbReference type="EMBL" id="MER7377208.1"/>
    </source>
</evidence>
<accession>A0ABV1Y0H0</accession>
<dbReference type="PANTHER" id="PTHR43102">
    <property type="entry name" value="SLR1143 PROTEIN"/>
    <property type="match status" value="1"/>
</dbReference>
<comment type="caution">
    <text evidence="2">The sequence shown here is derived from an EMBL/GenBank/DDBJ whole genome shotgun (WGS) entry which is preliminary data.</text>
</comment>
<dbReference type="InterPro" id="IPR003018">
    <property type="entry name" value="GAF"/>
</dbReference>
<dbReference type="Gene3D" id="3.30.450.40">
    <property type="match status" value="1"/>
</dbReference>
<dbReference type="SUPFAM" id="SSF55781">
    <property type="entry name" value="GAF domain-like"/>
    <property type="match status" value="1"/>
</dbReference>
<name>A0ABV1Y0H0_9ACTN</name>
<feature type="domain" description="GAF" evidence="1">
    <location>
        <begin position="71"/>
        <end position="187"/>
    </location>
</feature>
<protein>
    <submittedName>
        <fullName evidence="2">GAF domain-containing protein</fullName>
    </submittedName>
</protein>
<dbReference type="Pfam" id="PF01590">
    <property type="entry name" value="GAF"/>
    <property type="match status" value="1"/>
</dbReference>
<sequence>MTDFDAFRRPALGQRTSAPLLAAPGQDVIVPRPGAVSLGQEVVSAAQARELAERQEREALLQRLGVPTGPDDRMDQFADHIAETTGMLYGFVNIFYAEQTFVGLHNPPPDSGHLILGRTMSLEHGWCPAVVRRKKGLPLWDVHASSTFSGNVVVDMVGIRSYFGVPLIYEGVVLGTACAIDPEARPRSDARRHLDAVKDGGALVLDALTSRAPAR</sequence>
<dbReference type="EMBL" id="JBEPFB010000017">
    <property type="protein sequence ID" value="MER7377208.1"/>
    <property type="molecule type" value="Genomic_DNA"/>
</dbReference>